<accession>A0A4D6KAZ8</accession>
<evidence type="ECO:0000313" key="2">
    <source>
        <dbReference type="EMBL" id="QCD64269.1"/>
    </source>
</evidence>
<dbReference type="PROSITE" id="PS51384">
    <property type="entry name" value="FAD_FR"/>
    <property type="match status" value="1"/>
</dbReference>
<gene>
    <name evidence="2" type="ORF">E5139_00960</name>
</gene>
<dbReference type="RefSeq" id="WP_015763679.1">
    <property type="nucleotide sequence ID" value="NZ_CP039375.1"/>
</dbReference>
<dbReference type="Pfam" id="PF00970">
    <property type="entry name" value="FAD_binding_6"/>
    <property type="match status" value="1"/>
</dbReference>
<dbReference type="EMBL" id="CP039375">
    <property type="protein sequence ID" value="QCD64269.1"/>
    <property type="molecule type" value="Genomic_DNA"/>
</dbReference>
<dbReference type="AlphaFoldDB" id="A0A4D6KAZ8"/>
<dbReference type="InterPro" id="IPR001433">
    <property type="entry name" value="OxRdtase_FAD/NAD-bd"/>
</dbReference>
<feature type="domain" description="FAD-binding FR-type" evidence="1">
    <location>
        <begin position="78"/>
        <end position="181"/>
    </location>
</feature>
<dbReference type="InterPro" id="IPR008333">
    <property type="entry name" value="Cbr1-like_FAD-bd_dom"/>
</dbReference>
<organism evidence="2 3">
    <name type="scientific">Halomicrobium mukohataei</name>
    <dbReference type="NCBI Taxonomy" id="57705"/>
    <lineage>
        <taxon>Archaea</taxon>
        <taxon>Methanobacteriati</taxon>
        <taxon>Methanobacteriota</taxon>
        <taxon>Stenosarchaea group</taxon>
        <taxon>Halobacteria</taxon>
        <taxon>Halobacteriales</taxon>
        <taxon>Haloarculaceae</taxon>
        <taxon>Halomicrobium</taxon>
    </lineage>
</organism>
<dbReference type="PANTHER" id="PTHR47354">
    <property type="entry name" value="NADH OXIDOREDUCTASE HCR"/>
    <property type="match status" value="1"/>
</dbReference>
<reference evidence="2 3" key="2">
    <citation type="submission" date="2019-04" db="EMBL/GenBank/DDBJ databases">
        <authorList>
            <person name="Yang S."/>
            <person name="Wei W."/>
        </authorList>
    </citation>
    <scope>NUCLEOTIDE SEQUENCE [LARGE SCALE GENOMIC DNA]</scope>
    <source>
        <strain evidence="3">ZP60</strain>
    </source>
</reference>
<dbReference type="Proteomes" id="UP000297053">
    <property type="component" value="Chromosome"/>
</dbReference>
<evidence type="ECO:0000259" key="1">
    <source>
        <dbReference type="PROSITE" id="PS51384"/>
    </source>
</evidence>
<dbReference type="InterPro" id="IPR017938">
    <property type="entry name" value="Riboflavin_synthase-like_b-brl"/>
</dbReference>
<dbReference type="PRINTS" id="PR00410">
    <property type="entry name" value="PHEHYDRXLASE"/>
</dbReference>
<proteinExistence type="predicted"/>
<dbReference type="SUPFAM" id="SSF63380">
    <property type="entry name" value="Riboflavin synthase domain-like"/>
    <property type="match status" value="1"/>
</dbReference>
<dbReference type="SUPFAM" id="SSF52343">
    <property type="entry name" value="Ferredoxin reductase-like, C-terminal NADP-linked domain"/>
    <property type="match status" value="1"/>
</dbReference>
<dbReference type="GO" id="GO:0016491">
    <property type="term" value="F:oxidoreductase activity"/>
    <property type="evidence" value="ECO:0007669"/>
    <property type="project" value="InterPro"/>
</dbReference>
<dbReference type="Gene3D" id="3.40.50.80">
    <property type="entry name" value="Nucleotide-binding domain of ferredoxin-NADP reductase (FNR) module"/>
    <property type="match status" value="1"/>
</dbReference>
<dbReference type="PANTHER" id="PTHR47354:SF5">
    <property type="entry name" value="PROTEIN RFBI"/>
    <property type="match status" value="1"/>
</dbReference>
<dbReference type="InterPro" id="IPR050415">
    <property type="entry name" value="MRET"/>
</dbReference>
<dbReference type="Pfam" id="PF00175">
    <property type="entry name" value="NAD_binding_1"/>
    <property type="match status" value="1"/>
</dbReference>
<name>A0A4D6KAZ8_9EURY</name>
<evidence type="ECO:0000313" key="3">
    <source>
        <dbReference type="Proteomes" id="UP000297053"/>
    </source>
</evidence>
<dbReference type="Gene3D" id="2.40.30.10">
    <property type="entry name" value="Translation factors"/>
    <property type="match status" value="1"/>
</dbReference>
<dbReference type="InterPro" id="IPR039261">
    <property type="entry name" value="FNR_nucleotide-bd"/>
</dbReference>
<dbReference type="OMA" id="CRTTPLG"/>
<dbReference type="GeneID" id="42177463"/>
<protein>
    <submittedName>
        <fullName evidence="2">Oxidoreductase</fullName>
    </submittedName>
</protein>
<dbReference type="InterPro" id="IPR017927">
    <property type="entry name" value="FAD-bd_FR_type"/>
</dbReference>
<reference evidence="2 3" key="1">
    <citation type="submission" date="2019-04" db="EMBL/GenBank/DDBJ databases">
        <title>Complete genome sequence of Arthrobacter sp. ZXY-2 associated with effective atrazine degradation and salt adaptation.</title>
        <authorList>
            <person name="Zhao X."/>
        </authorList>
    </citation>
    <scope>NUCLEOTIDE SEQUENCE [LARGE SCALE GENOMIC DNA]</scope>
    <source>
        <strain evidence="3">ZP60</strain>
    </source>
</reference>
<dbReference type="InterPro" id="IPR001709">
    <property type="entry name" value="Flavoprot_Pyr_Nucl_cyt_Rdtase"/>
</dbReference>
<dbReference type="KEGG" id="halz:E5139_00960"/>
<dbReference type="PRINTS" id="PR00371">
    <property type="entry name" value="FPNCR"/>
</dbReference>
<sequence>MPEVPRHKSKHERLAAHPLVTDEGHVTLVEPLDRSRNGEVRSAVRREVAAAGVDCQLADFRSGSDVDWPGLYEALRAEGASRRRIGAVRDLADRFERPYPSLLRLRVDPDTELDFEPGQYVTLRSGDTPRAYSLANTPAEHELEFCIRRVPGGRLTSELFVHVEEGDEVVVRGPYGEMALSNPSSRDVVFLATGTGVAPFRSMIEHLFATGQDTYRGTERDVWLFLGCAWRDDLPYREWFESLAENHERFHFVPTLTREPLLSDWTGEVDYVQRVFAKYLDGEAVDRTSVPRSMQRYVEAEPVGTQARLDPDDLDLYACGINAMVETLVRTARSVGVPETHMDYEGFG</sequence>